<keyword evidence="2" id="KW-1185">Reference proteome</keyword>
<gene>
    <name evidence="1" type="ORF">HPLM_LOCUS16362</name>
</gene>
<evidence type="ECO:0000313" key="1">
    <source>
        <dbReference type="EMBL" id="VDO59631.1"/>
    </source>
</evidence>
<reference evidence="3" key="1">
    <citation type="submission" date="2017-02" db="UniProtKB">
        <authorList>
            <consortium name="WormBaseParasite"/>
        </authorList>
    </citation>
    <scope>IDENTIFICATION</scope>
</reference>
<evidence type="ECO:0000313" key="2">
    <source>
        <dbReference type="Proteomes" id="UP000268014"/>
    </source>
</evidence>
<dbReference type="WBParaSite" id="HPLM_0001637001-mRNA-1">
    <property type="protein sequence ID" value="HPLM_0001637001-mRNA-1"/>
    <property type="gene ID" value="HPLM_0001637001"/>
</dbReference>
<accession>A0A0N4WX52</accession>
<sequence>MWGKAGQTSTRDRFHYRVPPFRVPLGVHSSVVGNCRRRPCGPANLICSQVVANSFSLI</sequence>
<dbReference type="Proteomes" id="UP000268014">
    <property type="component" value="Unassembled WGS sequence"/>
</dbReference>
<name>A0A0N4WX52_HAEPC</name>
<dbReference type="AlphaFoldDB" id="A0A0N4WX52"/>
<dbReference type="EMBL" id="UZAF01019385">
    <property type="protein sequence ID" value="VDO59631.1"/>
    <property type="molecule type" value="Genomic_DNA"/>
</dbReference>
<evidence type="ECO:0000313" key="3">
    <source>
        <dbReference type="WBParaSite" id="HPLM_0001637001-mRNA-1"/>
    </source>
</evidence>
<protein>
    <submittedName>
        <fullName evidence="1 3">Uncharacterized protein</fullName>
    </submittedName>
</protein>
<organism evidence="3">
    <name type="scientific">Haemonchus placei</name>
    <name type="common">Barber's pole worm</name>
    <dbReference type="NCBI Taxonomy" id="6290"/>
    <lineage>
        <taxon>Eukaryota</taxon>
        <taxon>Metazoa</taxon>
        <taxon>Ecdysozoa</taxon>
        <taxon>Nematoda</taxon>
        <taxon>Chromadorea</taxon>
        <taxon>Rhabditida</taxon>
        <taxon>Rhabditina</taxon>
        <taxon>Rhabditomorpha</taxon>
        <taxon>Strongyloidea</taxon>
        <taxon>Trichostrongylidae</taxon>
        <taxon>Haemonchus</taxon>
    </lineage>
</organism>
<proteinExistence type="predicted"/>
<reference evidence="1 2" key="2">
    <citation type="submission" date="2018-11" db="EMBL/GenBank/DDBJ databases">
        <authorList>
            <consortium name="Pathogen Informatics"/>
        </authorList>
    </citation>
    <scope>NUCLEOTIDE SEQUENCE [LARGE SCALE GENOMIC DNA]</scope>
    <source>
        <strain evidence="1 2">MHpl1</strain>
    </source>
</reference>